<evidence type="ECO:0000313" key="2">
    <source>
        <dbReference type="Proteomes" id="UP000814140"/>
    </source>
</evidence>
<sequence>MHSPAVILFLLSLLALCSLLPAAHAAPISPRLALEKRYCTGYDCRDAVVEEPSPATVTDTTIELVSEDPLLQLVDNLLLALETYKAAVSPPPPPPPSSPSSTISFFPPTSTPTSTSSRFEWFTEIAVVPATVTATPAVEA</sequence>
<comment type="caution">
    <text evidence="1">The sequence shown here is derived from an EMBL/GenBank/DDBJ whole genome shotgun (WGS) entry which is preliminary data.</text>
</comment>
<name>A0ACB8T1S5_9AGAM</name>
<proteinExistence type="predicted"/>
<organism evidence="1 2">
    <name type="scientific">Artomyces pyxidatus</name>
    <dbReference type="NCBI Taxonomy" id="48021"/>
    <lineage>
        <taxon>Eukaryota</taxon>
        <taxon>Fungi</taxon>
        <taxon>Dikarya</taxon>
        <taxon>Basidiomycota</taxon>
        <taxon>Agaricomycotina</taxon>
        <taxon>Agaricomycetes</taxon>
        <taxon>Russulales</taxon>
        <taxon>Auriscalpiaceae</taxon>
        <taxon>Artomyces</taxon>
    </lineage>
</organism>
<evidence type="ECO:0000313" key="1">
    <source>
        <dbReference type="EMBL" id="KAI0062463.1"/>
    </source>
</evidence>
<keyword evidence="2" id="KW-1185">Reference proteome</keyword>
<protein>
    <submittedName>
        <fullName evidence="1">Uncharacterized protein</fullName>
    </submittedName>
</protein>
<gene>
    <name evidence="1" type="ORF">BV25DRAFT_1838308</name>
</gene>
<reference evidence="1" key="2">
    <citation type="journal article" date="2022" name="New Phytol.">
        <title>Evolutionary transition to the ectomycorrhizal habit in the genomes of a hyperdiverse lineage of mushroom-forming fungi.</title>
        <authorList>
            <person name="Looney B."/>
            <person name="Miyauchi S."/>
            <person name="Morin E."/>
            <person name="Drula E."/>
            <person name="Courty P.E."/>
            <person name="Kohler A."/>
            <person name="Kuo A."/>
            <person name="LaButti K."/>
            <person name="Pangilinan J."/>
            <person name="Lipzen A."/>
            <person name="Riley R."/>
            <person name="Andreopoulos W."/>
            <person name="He G."/>
            <person name="Johnson J."/>
            <person name="Nolan M."/>
            <person name="Tritt A."/>
            <person name="Barry K.W."/>
            <person name="Grigoriev I.V."/>
            <person name="Nagy L.G."/>
            <person name="Hibbett D."/>
            <person name="Henrissat B."/>
            <person name="Matheny P.B."/>
            <person name="Labbe J."/>
            <person name="Martin F.M."/>
        </authorList>
    </citation>
    <scope>NUCLEOTIDE SEQUENCE</scope>
    <source>
        <strain evidence="1">HHB10654</strain>
    </source>
</reference>
<reference evidence="1" key="1">
    <citation type="submission" date="2021-03" db="EMBL/GenBank/DDBJ databases">
        <authorList>
            <consortium name="DOE Joint Genome Institute"/>
            <person name="Ahrendt S."/>
            <person name="Looney B.P."/>
            <person name="Miyauchi S."/>
            <person name="Morin E."/>
            <person name="Drula E."/>
            <person name="Courty P.E."/>
            <person name="Chicoki N."/>
            <person name="Fauchery L."/>
            <person name="Kohler A."/>
            <person name="Kuo A."/>
            <person name="Labutti K."/>
            <person name="Pangilinan J."/>
            <person name="Lipzen A."/>
            <person name="Riley R."/>
            <person name="Andreopoulos W."/>
            <person name="He G."/>
            <person name="Johnson J."/>
            <person name="Barry K.W."/>
            <person name="Grigoriev I.V."/>
            <person name="Nagy L."/>
            <person name="Hibbett D."/>
            <person name="Henrissat B."/>
            <person name="Matheny P.B."/>
            <person name="Labbe J."/>
            <person name="Martin F."/>
        </authorList>
    </citation>
    <scope>NUCLEOTIDE SEQUENCE</scope>
    <source>
        <strain evidence="1">HHB10654</strain>
    </source>
</reference>
<dbReference type="EMBL" id="MU277207">
    <property type="protein sequence ID" value="KAI0062463.1"/>
    <property type="molecule type" value="Genomic_DNA"/>
</dbReference>
<dbReference type="Proteomes" id="UP000814140">
    <property type="component" value="Unassembled WGS sequence"/>
</dbReference>
<accession>A0ACB8T1S5</accession>